<dbReference type="PANTHER" id="PTHR30154">
    <property type="entry name" value="LEUCINE-RESPONSIVE REGULATORY PROTEIN"/>
    <property type="match status" value="1"/>
</dbReference>
<proteinExistence type="predicted"/>
<name>A0A841IXM8_9SPHN</name>
<sequence length="156" mass="17683">MQNFVLDAFDRKILTILQNDATLSVSEIAERVGLSQTPCWKRIKRLEQEGVIDRRVAILNPERLGLHVTVIVAVRTSHHSDEWLQTFADGVSQIPEVVEFYRMSGDVDYLLKVVARDIADYDRIYRKLTKVAPLHDVSSSFAMQEIKSTTALPLGS</sequence>
<dbReference type="InterPro" id="IPR019885">
    <property type="entry name" value="Tscrpt_reg_HTH_AsnC-type_CS"/>
</dbReference>
<evidence type="ECO:0000259" key="4">
    <source>
        <dbReference type="PROSITE" id="PS50956"/>
    </source>
</evidence>
<dbReference type="EMBL" id="JACIJP010000002">
    <property type="protein sequence ID" value="MBB6123699.1"/>
    <property type="molecule type" value="Genomic_DNA"/>
</dbReference>
<evidence type="ECO:0000313" key="5">
    <source>
        <dbReference type="EMBL" id="MBB6123699.1"/>
    </source>
</evidence>
<dbReference type="PROSITE" id="PS00519">
    <property type="entry name" value="HTH_ASNC_1"/>
    <property type="match status" value="1"/>
</dbReference>
<dbReference type="SUPFAM" id="SSF54909">
    <property type="entry name" value="Dimeric alpha+beta barrel"/>
    <property type="match status" value="1"/>
</dbReference>
<dbReference type="SUPFAM" id="SSF46785">
    <property type="entry name" value="Winged helix' DNA-binding domain"/>
    <property type="match status" value="1"/>
</dbReference>
<keyword evidence="2" id="KW-0238">DNA-binding</keyword>
<dbReference type="InterPro" id="IPR019888">
    <property type="entry name" value="Tscrpt_reg_AsnC-like"/>
</dbReference>
<comment type="caution">
    <text evidence="5">The sequence shown here is derived from an EMBL/GenBank/DDBJ whole genome shotgun (WGS) entry which is preliminary data.</text>
</comment>
<accession>A0A841IXM8</accession>
<keyword evidence="1" id="KW-0805">Transcription regulation</keyword>
<dbReference type="Gene3D" id="1.10.10.10">
    <property type="entry name" value="Winged helix-like DNA-binding domain superfamily/Winged helix DNA-binding domain"/>
    <property type="match status" value="1"/>
</dbReference>
<dbReference type="Pfam" id="PF13412">
    <property type="entry name" value="HTH_24"/>
    <property type="match status" value="1"/>
</dbReference>
<dbReference type="PRINTS" id="PR00033">
    <property type="entry name" value="HTHASNC"/>
</dbReference>
<dbReference type="GO" id="GO:0005829">
    <property type="term" value="C:cytosol"/>
    <property type="evidence" value="ECO:0007669"/>
    <property type="project" value="TreeGrafter"/>
</dbReference>
<evidence type="ECO:0000256" key="2">
    <source>
        <dbReference type="ARBA" id="ARBA00023125"/>
    </source>
</evidence>
<dbReference type="Pfam" id="PF01037">
    <property type="entry name" value="AsnC_trans_reg"/>
    <property type="match status" value="1"/>
</dbReference>
<dbReference type="Proteomes" id="UP000552700">
    <property type="component" value="Unassembled WGS sequence"/>
</dbReference>
<dbReference type="AlphaFoldDB" id="A0A841IXM8"/>
<dbReference type="PANTHER" id="PTHR30154:SF17">
    <property type="entry name" value="DNA-BINDING TRANSCRIPTIONAL ACTIVATOR DECR"/>
    <property type="match status" value="1"/>
</dbReference>
<dbReference type="FunFam" id="1.10.10.10:FF:000114">
    <property type="entry name" value="Lrp/AsnC family transcriptional regulator"/>
    <property type="match status" value="1"/>
</dbReference>
<dbReference type="PROSITE" id="PS50956">
    <property type="entry name" value="HTH_ASNC_2"/>
    <property type="match status" value="1"/>
</dbReference>
<organism evidence="5 6">
    <name type="scientific">Sphingobium subterraneum</name>
    <dbReference type="NCBI Taxonomy" id="627688"/>
    <lineage>
        <taxon>Bacteria</taxon>
        <taxon>Pseudomonadati</taxon>
        <taxon>Pseudomonadota</taxon>
        <taxon>Alphaproteobacteria</taxon>
        <taxon>Sphingomonadales</taxon>
        <taxon>Sphingomonadaceae</taxon>
        <taxon>Sphingobium</taxon>
    </lineage>
</organism>
<reference evidence="5 6" key="1">
    <citation type="submission" date="2020-08" db="EMBL/GenBank/DDBJ databases">
        <title>Genomic Encyclopedia of Type Strains, Phase IV (KMG-IV): sequencing the most valuable type-strain genomes for metagenomic binning, comparative biology and taxonomic classification.</title>
        <authorList>
            <person name="Goeker M."/>
        </authorList>
    </citation>
    <scope>NUCLEOTIDE SEQUENCE [LARGE SCALE GENOMIC DNA]</scope>
    <source>
        <strain evidence="5 6">DSM 102255</strain>
    </source>
</reference>
<evidence type="ECO:0000256" key="3">
    <source>
        <dbReference type="ARBA" id="ARBA00023163"/>
    </source>
</evidence>
<dbReference type="InterPro" id="IPR011008">
    <property type="entry name" value="Dimeric_a/b-barrel"/>
</dbReference>
<protein>
    <submittedName>
        <fullName evidence="5">Lrp/AsnC family transcriptional regulator</fullName>
    </submittedName>
</protein>
<keyword evidence="3" id="KW-0804">Transcription</keyword>
<dbReference type="Gene3D" id="3.30.70.920">
    <property type="match status" value="1"/>
</dbReference>
<dbReference type="InterPro" id="IPR036388">
    <property type="entry name" value="WH-like_DNA-bd_sf"/>
</dbReference>
<dbReference type="RefSeq" id="WP_184079073.1">
    <property type="nucleotide sequence ID" value="NZ_JACIJP010000002.1"/>
</dbReference>
<dbReference type="InterPro" id="IPR011991">
    <property type="entry name" value="ArsR-like_HTH"/>
</dbReference>
<dbReference type="InterPro" id="IPR019887">
    <property type="entry name" value="Tscrpt_reg_AsnC/Lrp_C"/>
</dbReference>
<dbReference type="GO" id="GO:0043565">
    <property type="term" value="F:sequence-specific DNA binding"/>
    <property type="evidence" value="ECO:0007669"/>
    <property type="project" value="InterPro"/>
</dbReference>
<dbReference type="InterPro" id="IPR000485">
    <property type="entry name" value="AsnC-type_HTH_dom"/>
</dbReference>
<dbReference type="SMART" id="SM00344">
    <property type="entry name" value="HTH_ASNC"/>
    <property type="match status" value="1"/>
</dbReference>
<dbReference type="GO" id="GO:0043200">
    <property type="term" value="P:response to amino acid"/>
    <property type="evidence" value="ECO:0007669"/>
    <property type="project" value="TreeGrafter"/>
</dbReference>
<dbReference type="GO" id="GO:0006355">
    <property type="term" value="P:regulation of DNA-templated transcription"/>
    <property type="evidence" value="ECO:0007669"/>
    <property type="project" value="UniProtKB-ARBA"/>
</dbReference>
<feature type="domain" description="HTH asnC-type" evidence="4">
    <location>
        <begin position="6"/>
        <end position="67"/>
    </location>
</feature>
<gene>
    <name evidence="5" type="ORF">FHS92_001428</name>
</gene>
<keyword evidence="6" id="KW-1185">Reference proteome</keyword>
<dbReference type="InterPro" id="IPR036390">
    <property type="entry name" value="WH_DNA-bd_sf"/>
</dbReference>
<dbReference type="CDD" id="cd00090">
    <property type="entry name" value="HTH_ARSR"/>
    <property type="match status" value="1"/>
</dbReference>
<evidence type="ECO:0000313" key="6">
    <source>
        <dbReference type="Proteomes" id="UP000552700"/>
    </source>
</evidence>
<evidence type="ECO:0000256" key="1">
    <source>
        <dbReference type="ARBA" id="ARBA00023015"/>
    </source>
</evidence>